<organism evidence="2 3">
    <name type="scientific">Schaalia odontolytica F0309</name>
    <dbReference type="NCBI Taxonomy" id="649742"/>
    <lineage>
        <taxon>Bacteria</taxon>
        <taxon>Bacillati</taxon>
        <taxon>Actinomycetota</taxon>
        <taxon>Actinomycetes</taxon>
        <taxon>Actinomycetales</taxon>
        <taxon>Actinomycetaceae</taxon>
        <taxon>Schaalia</taxon>
    </lineage>
</organism>
<dbReference type="InterPro" id="IPR044992">
    <property type="entry name" value="ChyE-like"/>
</dbReference>
<dbReference type="EC" id="6.3.5.2" evidence="2"/>
<feature type="domain" description="Glutamine amidotransferase" evidence="1">
    <location>
        <begin position="88"/>
        <end position="197"/>
    </location>
</feature>
<dbReference type="InterPro" id="IPR029062">
    <property type="entry name" value="Class_I_gatase-like"/>
</dbReference>
<gene>
    <name evidence="2" type="ORF">HMPREF0970_00485</name>
</gene>
<dbReference type="Gene3D" id="3.40.50.880">
    <property type="match status" value="1"/>
</dbReference>
<evidence type="ECO:0000313" key="2">
    <source>
        <dbReference type="EMBL" id="EFF80480.1"/>
    </source>
</evidence>
<dbReference type="GO" id="GO:0003922">
    <property type="term" value="F:GMP synthase (glutamine-hydrolyzing) activity"/>
    <property type="evidence" value="ECO:0007669"/>
    <property type="project" value="UniProtKB-EC"/>
</dbReference>
<dbReference type="Proteomes" id="UP000003150">
    <property type="component" value="Unassembled WGS sequence"/>
</dbReference>
<protein>
    <submittedName>
        <fullName evidence="2">GMP synthase (Glutamine-hydrolyzing)</fullName>
        <ecNumber evidence="2">6.3.5.2</ecNumber>
    </submittedName>
</protein>
<proteinExistence type="predicted"/>
<dbReference type="AlphaFoldDB" id="D4TX29"/>
<dbReference type="PROSITE" id="PS51273">
    <property type="entry name" value="GATASE_TYPE_1"/>
    <property type="match status" value="1"/>
</dbReference>
<dbReference type="PANTHER" id="PTHR42695">
    <property type="entry name" value="GLUTAMINE AMIDOTRANSFERASE YLR126C-RELATED"/>
    <property type="match status" value="1"/>
</dbReference>
<evidence type="ECO:0000313" key="3">
    <source>
        <dbReference type="Proteomes" id="UP000003150"/>
    </source>
</evidence>
<dbReference type="Pfam" id="PF00117">
    <property type="entry name" value="GATase"/>
    <property type="match status" value="1"/>
</dbReference>
<evidence type="ECO:0000259" key="1">
    <source>
        <dbReference type="Pfam" id="PF00117"/>
    </source>
</evidence>
<name>D4TX29_9ACTO</name>
<dbReference type="EMBL" id="ACYT02000015">
    <property type="protein sequence ID" value="EFF80480.1"/>
    <property type="molecule type" value="Genomic_DNA"/>
</dbReference>
<reference evidence="2 3" key="1">
    <citation type="submission" date="2009-10" db="EMBL/GenBank/DDBJ databases">
        <authorList>
            <person name="Weinstock G."/>
            <person name="Sodergren E."/>
            <person name="Clifton S."/>
            <person name="Fulton L."/>
            <person name="Fulton B."/>
            <person name="Courtney L."/>
            <person name="Fronick C."/>
            <person name="Harrison M."/>
            <person name="Strong C."/>
            <person name="Farmer C."/>
            <person name="Delahaunty K."/>
            <person name="Markovic C."/>
            <person name="Hall O."/>
            <person name="Minx P."/>
            <person name="Tomlinson C."/>
            <person name="Mitreva M."/>
            <person name="Nelson J."/>
            <person name="Hou S."/>
            <person name="Wollam A."/>
            <person name="Pepin K.H."/>
            <person name="Johnson M."/>
            <person name="Bhonagiri V."/>
            <person name="Nash W.E."/>
            <person name="Warren W."/>
            <person name="Chinwalla A."/>
            <person name="Mardis E.R."/>
            <person name="Wilson R.K."/>
        </authorList>
    </citation>
    <scope>NUCLEOTIDE SEQUENCE [LARGE SCALE GENOMIC DNA]</scope>
    <source>
        <strain evidence="2 3">F0309</strain>
    </source>
</reference>
<dbReference type="PANTHER" id="PTHR42695:SF5">
    <property type="entry name" value="GLUTAMINE AMIDOTRANSFERASE YLR126C-RELATED"/>
    <property type="match status" value="1"/>
</dbReference>
<dbReference type="GO" id="GO:0005829">
    <property type="term" value="C:cytosol"/>
    <property type="evidence" value="ECO:0007669"/>
    <property type="project" value="TreeGrafter"/>
</dbReference>
<keyword evidence="2" id="KW-0436">Ligase</keyword>
<dbReference type="PATRIC" id="fig|649742.3.peg.270"/>
<accession>D4TX29</accession>
<dbReference type="InterPro" id="IPR017926">
    <property type="entry name" value="GATASE"/>
</dbReference>
<dbReference type="SUPFAM" id="SSF52317">
    <property type="entry name" value="Class I glutamine amidotransferase-like"/>
    <property type="match status" value="1"/>
</dbReference>
<comment type="caution">
    <text evidence="2">The sequence shown here is derived from an EMBL/GenBank/DDBJ whole genome shotgun (WGS) entry which is preliminary data.</text>
</comment>
<sequence length="245" mass="27208">MVGMTKPFLMLTSRDDGPVLAAECADLPRFSGLTPDQVRQVRMERELPDLDLSEYSGAFVCGSPWDANADDHLKEARQVRAEAWLRSFYDRALGESFPILGLCYGLGTLTLHLGGVIDTHHGEEISGIALTKTDAGREDPLLEGTPDRFHSYVGHHEAVRELAPGMQVLLAGDDTPIQMVRVGEAAWATQFHPEMDLEGVNVRIDQYAGRYYPADKAEAIRAQVATVDTDPSRLVLQNFVRRFQR</sequence>
<dbReference type="HOGENOM" id="CLU_054974_4_0_11"/>
<dbReference type="CDD" id="cd01741">
    <property type="entry name" value="GATase1_1"/>
    <property type="match status" value="1"/>
</dbReference>